<dbReference type="PROSITE" id="PS50262">
    <property type="entry name" value="G_PROTEIN_RECEP_F1_2"/>
    <property type="match status" value="1"/>
</dbReference>
<dbReference type="Pfam" id="PF00001">
    <property type="entry name" value="7tm_1"/>
    <property type="match status" value="1"/>
</dbReference>
<dbReference type="Gene3D" id="1.20.1070.10">
    <property type="entry name" value="Rhodopsin 7-helix transmembrane proteins"/>
    <property type="match status" value="1"/>
</dbReference>
<dbReference type="PANTHER" id="PTHR46641:SF2">
    <property type="entry name" value="FMRFAMIDE RECEPTOR"/>
    <property type="match status" value="1"/>
</dbReference>
<sequence>MAQLVDILYLLSGIYSLILIIIGTPANLLCFYIFSRLMPNRDNSTIIMFSYMSIIEVIIPFTWNMNYVIREILWRFLSPESFRNHRNLEQTSIIVCKTISYFAYFSLQCAAWLRTVATFTRCVSLHHQCKLRGKLNRAETAKRLSLTIIIFILFINIPVFVINGKRYPLNNNSSTNTNGTSEVKCYSSKFFSIYEIVHLMLYNFLPFMIMIICNIFIIRKVRESNNRLSFSKRRRASKRSSNQERLTKTLIFVTILFILFTTPSALFYILVRHKINYRNLVTMSLSNLATTTHVLSFLIYSVTSTDFREALVGIIQRKNSVIRLSSERRSMIDVPESDIKQRTPSKSLKKTEEL</sequence>
<feature type="transmembrane region" description="Helical" evidence="6">
    <location>
        <begin position="196"/>
        <end position="218"/>
    </location>
</feature>
<protein>
    <recommendedName>
        <fullName evidence="7">G-protein coupled receptors family 1 profile domain-containing protein</fullName>
    </recommendedName>
</protein>
<evidence type="ECO:0000256" key="2">
    <source>
        <dbReference type="ARBA" id="ARBA00022692"/>
    </source>
</evidence>
<dbReference type="GO" id="GO:0016020">
    <property type="term" value="C:membrane"/>
    <property type="evidence" value="ECO:0007669"/>
    <property type="project" value="UniProtKB-SubCell"/>
</dbReference>
<dbReference type="InterPro" id="IPR052954">
    <property type="entry name" value="GPCR-Ligand_Int"/>
</dbReference>
<evidence type="ECO:0000256" key="3">
    <source>
        <dbReference type="ARBA" id="ARBA00022989"/>
    </source>
</evidence>
<feature type="transmembrane region" description="Helical" evidence="6">
    <location>
        <begin position="144"/>
        <end position="162"/>
    </location>
</feature>
<accession>A0A813TIQ3</accession>
<dbReference type="PANTHER" id="PTHR46641">
    <property type="entry name" value="FMRFAMIDE RECEPTOR-RELATED"/>
    <property type="match status" value="1"/>
</dbReference>
<dbReference type="AlphaFoldDB" id="A0A813TIQ3"/>
<comment type="subcellular location">
    <subcellularLocation>
        <location evidence="1">Membrane</location>
    </subcellularLocation>
</comment>
<dbReference type="InterPro" id="IPR000276">
    <property type="entry name" value="GPCR_Rhodpsn"/>
</dbReference>
<dbReference type="Proteomes" id="UP000663829">
    <property type="component" value="Unassembled WGS sequence"/>
</dbReference>
<proteinExistence type="predicted"/>
<gene>
    <name evidence="8" type="ORF">GPM918_LOCUS3961</name>
    <name evidence="9" type="ORF">SRO942_LOCUS3961</name>
</gene>
<dbReference type="PRINTS" id="PR00237">
    <property type="entry name" value="GPCRRHODOPSN"/>
</dbReference>
<dbReference type="SUPFAM" id="SSF81321">
    <property type="entry name" value="Family A G protein-coupled receptor-like"/>
    <property type="match status" value="1"/>
</dbReference>
<feature type="region of interest" description="Disordered" evidence="5">
    <location>
        <begin position="335"/>
        <end position="354"/>
    </location>
</feature>
<evidence type="ECO:0000256" key="4">
    <source>
        <dbReference type="ARBA" id="ARBA00023136"/>
    </source>
</evidence>
<dbReference type="InterPro" id="IPR017452">
    <property type="entry name" value="GPCR_Rhodpsn_7TM"/>
</dbReference>
<reference evidence="8" key="1">
    <citation type="submission" date="2021-02" db="EMBL/GenBank/DDBJ databases">
        <authorList>
            <person name="Nowell W R."/>
        </authorList>
    </citation>
    <scope>NUCLEOTIDE SEQUENCE</scope>
</reference>
<evidence type="ECO:0000313" key="8">
    <source>
        <dbReference type="EMBL" id="CAF0809675.1"/>
    </source>
</evidence>
<dbReference type="OrthoDB" id="9993567at2759"/>
<evidence type="ECO:0000259" key="7">
    <source>
        <dbReference type="PROSITE" id="PS50262"/>
    </source>
</evidence>
<evidence type="ECO:0000256" key="1">
    <source>
        <dbReference type="ARBA" id="ARBA00004370"/>
    </source>
</evidence>
<evidence type="ECO:0000313" key="10">
    <source>
        <dbReference type="Proteomes" id="UP000663829"/>
    </source>
</evidence>
<keyword evidence="2 6" id="KW-0812">Transmembrane</keyword>
<name>A0A813TIQ3_9BILA</name>
<dbReference type="Proteomes" id="UP000681722">
    <property type="component" value="Unassembled WGS sequence"/>
</dbReference>
<feature type="transmembrane region" description="Helical" evidence="6">
    <location>
        <begin position="249"/>
        <end position="271"/>
    </location>
</feature>
<keyword evidence="3 6" id="KW-1133">Transmembrane helix</keyword>
<feature type="domain" description="G-protein coupled receptors family 1 profile" evidence="7">
    <location>
        <begin position="26"/>
        <end position="300"/>
    </location>
</feature>
<feature type="transmembrane region" description="Helical" evidence="6">
    <location>
        <begin position="46"/>
        <end position="69"/>
    </location>
</feature>
<evidence type="ECO:0000256" key="6">
    <source>
        <dbReference type="SAM" id="Phobius"/>
    </source>
</evidence>
<feature type="transmembrane region" description="Helical" evidence="6">
    <location>
        <begin position="277"/>
        <end position="300"/>
    </location>
</feature>
<evidence type="ECO:0000313" key="9">
    <source>
        <dbReference type="EMBL" id="CAF3595243.1"/>
    </source>
</evidence>
<comment type="caution">
    <text evidence="8">The sequence shown here is derived from an EMBL/GenBank/DDBJ whole genome shotgun (WGS) entry which is preliminary data.</text>
</comment>
<dbReference type="EMBL" id="CAJOBC010000511">
    <property type="protein sequence ID" value="CAF3595243.1"/>
    <property type="molecule type" value="Genomic_DNA"/>
</dbReference>
<dbReference type="GO" id="GO:0004930">
    <property type="term" value="F:G protein-coupled receptor activity"/>
    <property type="evidence" value="ECO:0007669"/>
    <property type="project" value="InterPro"/>
</dbReference>
<keyword evidence="10" id="KW-1185">Reference proteome</keyword>
<feature type="transmembrane region" description="Helical" evidence="6">
    <location>
        <begin position="7"/>
        <end position="34"/>
    </location>
</feature>
<organism evidence="8 10">
    <name type="scientific">Didymodactylos carnosus</name>
    <dbReference type="NCBI Taxonomy" id="1234261"/>
    <lineage>
        <taxon>Eukaryota</taxon>
        <taxon>Metazoa</taxon>
        <taxon>Spiralia</taxon>
        <taxon>Gnathifera</taxon>
        <taxon>Rotifera</taxon>
        <taxon>Eurotatoria</taxon>
        <taxon>Bdelloidea</taxon>
        <taxon>Philodinida</taxon>
        <taxon>Philodinidae</taxon>
        <taxon>Didymodactylos</taxon>
    </lineage>
</organism>
<dbReference type="EMBL" id="CAJNOQ010000511">
    <property type="protein sequence ID" value="CAF0809675.1"/>
    <property type="molecule type" value="Genomic_DNA"/>
</dbReference>
<evidence type="ECO:0000256" key="5">
    <source>
        <dbReference type="SAM" id="MobiDB-lite"/>
    </source>
</evidence>
<keyword evidence="4 6" id="KW-0472">Membrane</keyword>